<dbReference type="OrthoDB" id="5407894at2759"/>
<feature type="compositionally biased region" description="Low complexity" evidence="1">
    <location>
        <begin position="198"/>
        <end position="219"/>
    </location>
</feature>
<evidence type="ECO:0000313" key="3">
    <source>
        <dbReference type="Proteomes" id="UP000316270"/>
    </source>
</evidence>
<evidence type="ECO:0000256" key="1">
    <source>
        <dbReference type="SAM" id="MobiDB-lite"/>
    </source>
</evidence>
<feature type="compositionally biased region" description="Polar residues" evidence="1">
    <location>
        <begin position="182"/>
        <end position="197"/>
    </location>
</feature>
<feature type="region of interest" description="Disordered" evidence="1">
    <location>
        <begin position="182"/>
        <end position="226"/>
    </location>
</feature>
<proteinExistence type="predicted"/>
<dbReference type="AlphaFoldDB" id="A0A517L8J3"/>
<sequence length="631" mass="68800">MLRPSEKLLQSSLPQTTDIAPDRAAACLAKRPGNADLTLPVEPPASDVVLPAYPPPPYSFCSLPPTPYHQIPPPAHVGTATIEETTLQLDSQSPPKNPLNFRLPSFQLLGIAAPHPNHIPVAFDASIGPLGPGPLSAPHDPLHTMNPFVPVLRSRSAVRQYVLTQTPPDDNGVMNWTTDLTKSAVSDPTGSQGSSRRTPASDADATPADLPAMALTPPTSSFTSESGPWINQALPSILDNVSRNSSSEHLRVLSHALPSPSSEGHAFPAVIDAIQQATGPNQITWVNIFHAVSGKFSLADLPKSPPSTPAPPGEGDDYFTSKLFNMAVEVPDYSEKIMAKPLLQKLRPAISPSSIDISVVERYIPPTSSLEFEELFSSTGRSFLSDRLIELSTKHGTLLFIYPTKIGGTTFRKEYLAPILDPILREMGTTHDLSIDLLQVIGNMPAIDKLLSFEEMQARLQEFCRSLSIDGSTPHGRYHAAGATYTVVHAAPRCVPLTRTVWAEEWWAKQEKTKIQKAFENHDVHKAGTIPGGDAKRQLATAKKETQAAARPGVDNRLLLQRAKTQELIRAYERTRGEKRPDDNEMLILKLLKDVVTKPYGRGEPEHGVEVGVFVIQKTLRQEGTVMNDYV</sequence>
<dbReference type="EMBL" id="CP042191">
    <property type="protein sequence ID" value="QDS71940.1"/>
    <property type="molecule type" value="Genomic_DNA"/>
</dbReference>
<reference evidence="2 3" key="1">
    <citation type="submission" date="2019-07" db="EMBL/GenBank/DDBJ databases">
        <title>Finished genome of Venturia effusa.</title>
        <authorList>
            <person name="Young C.A."/>
            <person name="Cox M.P."/>
            <person name="Ganley A.R.D."/>
            <person name="David W.J."/>
        </authorList>
    </citation>
    <scope>NUCLEOTIDE SEQUENCE [LARGE SCALE GENOMIC DNA]</scope>
    <source>
        <strain evidence="3">albino</strain>
    </source>
</reference>
<gene>
    <name evidence="2" type="ORF">FKW77_000774</name>
</gene>
<accession>A0A517L8J3</accession>
<keyword evidence="3" id="KW-1185">Reference proteome</keyword>
<organism evidence="2 3">
    <name type="scientific">Venturia effusa</name>
    <dbReference type="NCBI Taxonomy" id="50376"/>
    <lineage>
        <taxon>Eukaryota</taxon>
        <taxon>Fungi</taxon>
        <taxon>Dikarya</taxon>
        <taxon>Ascomycota</taxon>
        <taxon>Pezizomycotina</taxon>
        <taxon>Dothideomycetes</taxon>
        <taxon>Pleosporomycetidae</taxon>
        <taxon>Venturiales</taxon>
        <taxon>Venturiaceae</taxon>
        <taxon>Venturia</taxon>
    </lineage>
</organism>
<evidence type="ECO:0000313" key="2">
    <source>
        <dbReference type="EMBL" id="QDS71940.1"/>
    </source>
</evidence>
<name>A0A517L8J3_9PEZI</name>
<dbReference type="Proteomes" id="UP000316270">
    <property type="component" value="Chromosome 7"/>
</dbReference>
<protein>
    <submittedName>
        <fullName evidence="2">Uncharacterized protein</fullName>
    </submittedName>
</protein>
<dbReference type="STRING" id="50376.A0A517L8J3"/>